<accession>A0A1J3CZZ9</accession>
<name>A0A1J3CZZ9_NOCCA</name>
<reference evidence="2" key="1">
    <citation type="submission" date="2016-07" db="EMBL/GenBank/DDBJ databases">
        <title>De novo transcriptome assembly of four accessions of the metal hyperaccumulator plant Noccaea caerulescens.</title>
        <authorList>
            <person name="Blande D."/>
            <person name="Halimaa P."/>
            <person name="Tervahauta A.I."/>
            <person name="Aarts M.G."/>
            <person name="Karenlampi S.O."/>
        </authorList>
    </citation>
    <scope>NUCLEOTIDE SEQUENCE</scope>
</reference>
<evidence type="ECO:0000313" key="2">
    <source>
        <dbReference type="EMBL" id="JAU09924.1"/>
    </source>
</evidence>
<protein>
    <recommendedName>
        <fullName evidence="3">TIP41-like protein</fullName>
    </recommendedName>
</protein>
<dbReference type="EMBL" id="GEVI01022396">
    <property type="protein sequence ID" value="JAU09924.1"/>
    <property type="molecule type" value="Transcribed_RNA"/>
</dbReference>
<dbReference type="PANTHER" id="PTHR33356">
    <property type="entry name" value="TIP41-LIKE PROTEIN"/>
    <property type="match status" value="1"/>
</dbReference>
<proteinExistence type="predicted"/>
<feature type="region of interest" description="Disordered" evidence="1">
    <location>
        <begin position="29"/>
        <end position="51"/>
    </location>
</feature>
<dbReference type="PANTHER" id="PTHR33356:SF5">
    <property type="entry name" value="TIP41-LIKE PROTEIN"/>
    <property type="match status" value="1"/>
</dbReference>
<evidence type="ECO:0008006" key="3">
    <source>
        <dbReference type="Google" id="ProtNLM"/>
    </source>
</evidence>
<gene>
    <name evidence="2" type="ORF">GA_TR9718_c0_g1_i1_g.30830</name>
</gene>
<sequence length="354" mass="38890">MEPTSVIDDAEFWLPPEFLTDDDFLVEKENNGGGIDESNKKRHGFDSRSGSTCKPIGDEDHFLAGLTKQMVQSTLEDDFYTGFSGNDNKAWGTTRLPLCAAGIECGCQNQISIQHCRSRVSSQATWDLYCAAAEEMAKMNIKDESYGYNNQIDGGLLNLPRKHPLAAAKIPNNGSGYHNHQSLSYQKLQAIQFQQLKHQQMMKHHRQLLQSRCKITSNKNGGGPVGLSPSAWSNQLPRRDGSGMRAVFLGDHAGKRGSTGTGVFLPRSVNHTSSATAETLKKSTPAAVLVPARVAEFLNLDDSVVHPVVRSSTALNDVLWRQRSNNGGLSRQIHGGVRSEQAVNELQLPSEWAY</sequence>
<organism evidence="2">
    <name type="scientific">Noccaea caerulescens</name>
    <name type="common">Alpine penny-cress</name>
    <name type="synonym">Thlaspi caerulescens</name>
    <dbReference type="NCBI Taxonomy" id="107243"/>
    <lineage>
        <taxon>Eukaryota</taxon>
        <taxon>Viridiplantae</taxon>
        <taxon>Streptophyta</taxon>
        <taxon>Embryophyta</taxon>
        <taxon>Tracheophyta</taxon>
        <taxon>Spermatophyta</taxon>
        <taxon>Magnoliopsida</taxon>
        <taxon>eudicotyledons</taxon>
        <taxon>Gunneridae</taxon>
        <taxon>Pentapetalae</taxon>
        <taxon>rosids</taxon>
        <taxon>malvids</taxon>
        <taxon>Brassicales</taxon>
        <taxon>Brassicaceae</taxon>
        <taxon>Coluteocarpeae</taxon>
        <taxon>Noccaea</taxon>
    </lineage>
</organism>
<dbReference type="AlphaFoldDB" id="A0A1J3CZZ9"/>
<evidence type="ECO:0000256" key="1">
    <source>
        <dbReference type="SAM" id="MobiDB-lite"/>
    </source>
</evidence>